<evidence type="ECO:0000313" key="2">
    <source>
        <dbReference type="EMBL" id="KAL2064195.1"/>
    </source>
</evidence>
<feature type="domain" description="Heterokaryon incompatibility" evidence="1">
    <location>
        <begin position="58"/>
        <end position="207"/>
    </location>
</feature>
<dbReference type="PANTHER" id="PTHR24148:SF73">
    <property type="entry name" value="HET DOMAIN PROTEIN (AFU_ORTHOLOGUE AFUA_8G01020)"/>
    <property type="match status" value="1"/>
</dbReference>
<dbReference type="Proteomes" id="UP001595075">
    <property type="component" value="Unassembled WGS sequence"/>
</dbReference>
<dbReference type="Pfam" id="PF06985">
    <property type="entry name" value="HET"/>
    <property type="match status" value="1"/>
</dbReference>
<dbReference type="InterPro" id="IPR010730">
    <property type="entry name" value="HET"/>
</dbReference>
<sequence length="485" mass="55316">MPEFNNDQNSLGDGGCFASEYAYQPLFSRQFRLLFIGEGISSEELRIIHASLDTAPPYTSVSYSWEDQQRDQDLRIEGCDLKVTTNLRNGLPHLMKNAKTRYLWIDTICIDQKNDKEKADQIPQMREIYKRCQECLVWLGEGTAETEIAFDAIPRMSQQVKIHGARAVWEREGIDVGYPDVLNSLLWKGLVDLFARPWFRRTWTFQECVLPDDIYFLCGIKVLGFSVIEPLAMPLLHHLTSLQLLFPGAELGKPRLYVGFLRITRIAEFKQLGNEPSKCLDTLRLLYFTRPWAASNRLDKIYGILGLADSSLKSQLAVDYNSTTAQLSQQIAQWYISFGNDLFILNLASSVRRGDDQLPSWIPNFPRLGSHWCIGVIWHRFRTGMTMIPVSTPFASVLSGGLHVHGFRADQVSQVVSYSAKPSSSRVEKCRDILEWEKSCLALSRTVFELMDDDVPAAHWMTLISGICDHHIEPSRANYDSLKCF</sequence>
<dbReference type="InterPro" id="IPR052895">
    <property type="entry name" value="HetReg/Transcr_Mod"/>
</dbReference>
<dbReference type="EMBL" id="JAZHXI010000014">
    <property type="protein sequence ID" value="KAL2064195.1"/>
    <property type="molecule type" value="Genomic_DNA"/>
</dbReference>
<proteinExistence type="predicted"/>
<reference evidence="2 3" key="1">
    <citation type="journal article" date="2024" name="Commun. Biol.">
        <title>Comparative genomic analysis of thermophilic fungi reveals convergent evolutionary adaptations and gene losses.</title>
        <authorList>
            <person name="Steindorff A.S."/>
            <person name="Aguilar-Pontes M.V."/>
            <person name="Robinson A.J."/>
            <person name="Andreopoulos B."/>
            <person name="LaButti K."/>
            <person name="Kuo A."/>
            <person name="Mondo S."/>
            <person name="Riley R."/>
            <person name="Otillar R."/>
            <person name="Haridas S."/>
            <person name="Lipzen A."/>
            <person name="Grimwood J."/>
            <person name="Schmutz J."/>
            <person name="Clum A."/>
            <person name="Reid I.D."/>
            <person name="Moisan M.C."/>
            <person name="Butler G."/>
            <person name="Nguyen T.T.M."/>
            <person name="Dewar K."/>
            <person name="Conant G."/>
            <person name="Drula E."/>
            <person name="Henrissat B."/>
            <person name="Hansel C."/>
            <person name="Singer S."/>
            <person name="Hutchinson M.I."/>
            <person name="de Vries R.P."/>
            <person name="Natvig D.O."/>
            <person name="Powell A.J."/>
            <person name="Tsang A."/>
            <person name="Grigoriev I.V."/>
        </authorList>
    </citation>
    <scope>NUCLEOTIDE SEQUENCE [LARGE SCALE GENOMIC DNA]</scope>
    <source>
        <strain evidence="2 3">CBS 494.80</strain>
    </source>
</reference>
<organism evidence="2 3">
    <name type="scientific">Oculimacula yallundae</name>
    <dbReference type="NCBI Taxonomy" id="86028"/>
    <lineage>
        <taxon>Eukaryota</taxon>
        <taxon>Fungi</taxon>
        <taxon>Dikarya</taxon>
        <taxon>Ascomycota</taxon>
        <taxon>Pezizomycotina</taxon>
        <taxon>Leotiomycetes</taxon>
        <taxon>Helotiales</taxon>
        <taxon>Ploettnerulaceae</taxon>
        <taxon>Oculimacula</taxon>
    </lineage>
</organism>
<keyword evidence="3" id="KW-1185">Reference proteome</keyword>
<comment type="caution">
    <text evidence="2">The sequence shown here is derived from an EMBL/GenBank/DDBJ whole genome shotgun (WGS) entry which is preliminary data.</text>
</comment>
<gene>
    <name evidence="2" type="ORF">VTL71DRAFT_4689</name>
</gene>
<dbReference type="PANTHER" id="PTHR24148">
    <property type="entry name" value="ANKYRIN REPEAT DOMAIN-CONTAINING PROTEIN 39 HOMOLOG-RELATED"/>
    <property type="match status" value="1"/>
</dbReference>
<evidence type="ECO:0000259" key="1">
    <source>
        <dbReference type="Pfam" id="PF06985"/>
    </source>
</evidence>
<name>A0ABR4C3H0_9HELO</name>
<protein>
    <recommendedName>
        <fullName evidence="1">Heterokaryon incompatibility domain-containing protein</fullName>
    </recommendedName>
</protein>
<accession>A0ABR4C3H0</accession>
<evidence type="ECO:0000313" key="3">
    <source>
        <dbReference type="Proteomes" id="UP001595075"/>
    </source>
</evidence>